<protein>
    <submittedName>
        <fullName evidence="2">Dihydrofolate reductase</fullName>
    </submittedName>
</protein>
<evidence type="ECO:0000313" key="2">
    <source>
        <dbReference type="EMBL" id="GII78009.1"/>
    </source>
</evidence>
<dbReference type="PANTHER" id="PTHR38011:SF11">
    <property type="entry name" value="2,5-DIAMINO-6-RIBOSYLAMINO-4(3H)-PYRIMIDINONE 5'-PHOSPHATE REDUCTASE"/>
    <property type="match status" value="1"/>
</dbReference>
<dbReference type="Pfam" id="PF01872">
    <property type="entry name" value="RibD_C"/>
    <property type="match status" value="1"/>
</dbReference>
<reference evidence="2" key="1">
    <citation type="submission" date="2021-01" db="EMBL/GenBank/DDBJ databases">
        <title>Whole genome shotgun sequence of Sphaerisporangium rufum NBRC 109079.</title>
        <authorList>
            <person name="Komaki H."/>
            <person name="Tamura T."/>
        </authorList>
    </citation>
    <scope>NUCLEOTIDE SEQUENCE</scope>
    <source>
        <strain evidence="2">NBRC 109079</strain>
    </source>
</reference>
<sequence length="178" mass="19633">MRDVVLYHLMSLDAVAFEDDEWFVDEGPQLVGYLGRVIGTQDDVLLGRGTYDYWAGHWPKSDFQPFADFINGTPKHVFASRPFTPEWANTSVVTAPAGEHVAELKRRPGGDIGVHGSMELARSLLADGLVDKLRLVVSPATVGRGRRVFDGGALGSWRLEEMARAANGTLFLDYERAV</sequence>
<evidence type="ECO:0000313" key="3">
    <source>
        <dbReference type="Proteomes" id="UP000655287"/>
    </source>
</evidence>
<dbReference type="GO" id="GO:0009231">
    <property type="term" value="P:riboflavin biosynthetic process"/>
    <property type="evidence" value="ECO:0007669"/>
    <property type="project" value="InterPro"/>
</dbReference>
<accession>A0A919R1G9</accession>
<evidence type="ECO:0000259" key="1">
    <source>
        <dbReference type="Pfam" id="PF01872"/>
    </source>
</evidence>
<dbReference type="Proteomes" id="UP000655287">
    <property type="component" value="Unassembled WGS sequence"/>
</dbReference>
<proteinExistence type="predicted"/>
<organism evidence="2 3">
    <name type="scientific">Sphaerisporangium rufum</name>
    <dbReference type="NCBI Taxonomy" id="1381558"/>
    <lineage>
        <taxon>Bacteria</taxon>
        <taxon>Bacillati</taxon>
        <taxon>Actinomycetota</taxon>
        <taxon>Actinomycetes</taxon>
        <taxon>Streptosporangiales</taxon>
        <taxon>Streptosporangiaceae</taxon>
        <taxon>Sphaerisporangium</taxon>
    </lineage>
</organism>
<gene>
    <name evidence="2" type="ORF">Sru01_29910</name>
</gene>
<keyword evidence="3" id="KW-1185">Reference proteome</keyword>
<dbReference type="InterPro" id="IPR024072">
    <property type="entry name" value="DHFR-like_dom_sf"/>
</dbReference>
<comment type="caution">
    <text evidence="2">The sequence shown here is derived from an EMBL/GenBank/DDBJ whole genome shotgun (WGS) entry which is preliminary data.</text>
</comment>
<feature type="domain" description="Bacterial bifunctional deaminase-reductase C-terminal" evidence="1">
    <location>
        <begin position="4"/>
        <end position="170"/>
    </location>
</feature>
<dbReference type="InterPro" id="IPR002734">
    <property type="entry name" value="RibDG_C"/>
</dbReference>
<name>A0A919R1G9_9ACTN</name>
<dbReference type="GO" id="GO:0008703">
    <property type="term" value="F:5-amino-6-(5-phosphoribosylamino)uracil reductase activity"/>
    <property type="evidence" value="ECO:0007669"/>
    <property type="project" value="InterPro"/>
</dbReference>
<dbReference type="Gene3D" id="3.40.430.10">
    <property type="entry name" value="Dihydrofolate Reductase, subunit A"/>
    <property type="match status" value="1"/>
</dbReference>
<dbReference type="SUPFAM" id="SSF53597">
    <property type="entry name" value="Dihydrofolate reductase-like"/>
    <property type="match status" value="1"/>
</dbReference>
<dbReference type="PANTHER" id="PTHR38011">
    <property type="entry name" value="DIHYDROFOLATE REDUCTASE FAMILY PROTEIN (AFU_ORTHOLOGUE AFUA_8G06820)"/>
    <property type="match status" value="1"/>
</dbReference>
<dbReference type="EMBL" id="BOOU01000044">
    <property type="protein sequence ID" value="GII78009.1"/>
    <property type="molecule type" value="Genomic_DNA"/>
</dbReference>
<dbReference type="InterPro" id="IPR050765">
    <property type="entry name" value="Riboflavin_Biosynth_HTPR"/>
</dbReference>
<dbReference type="RefSeq" id="WP_203985091.1">
    <property type="nucleotide sequence ID" value="NZ_BOOU01000044.1"/>
</dbReference>
<dbReference type="AlphaFoldDB" id="A0A919R1G9"/>